<dbReference type="SUPFAM" id="SSF52540">
    <property type="entry name" value="P-loop containing nucleoside triphosphate hydrolases"/>
    <property type="match status" value="1"/>
</dbReference>
<comment type="caution">
    <text evidence="2">The sequence shown here is derived from an EMBL/GenBank/DDBJ whole genome shotgun (WGS) entry which is preliminary data.</text>
</comment>
<dbReference type="Gene3D" id="3.40.50.300">
    <property type="entry name" value="P-loop containing nucleotide triphosphate hydrolases"/>
    <property type="match status" value="1"/>
</dbReference>
<dbReference type="InterPro" id="IPR011646">
    <property type="entry name" value="KAP_P-loop"/>
</dbReference>
<name>A0ABX2WJ30_9MICO</name>
<dbReference type="EMBL" id="LZEM01000016">
    <property type="protein sequence ID" value="OAZ41461.1"/>
    <property type="molecule type" value="Genomic_DNA"/>
</dbReference>
<dbReference type="InterPro" id="IPR027417">
    <property type="entry name" value="P-loop_NTPase"/>
</dbReference>
<sequence length="732" mass="81596">MASHLEDSWLSDDALPELDDELFDRAHLVSRVLEVLSRVREQSASSTIGLVGAWGSGKSSVLNGLVKSLRATGEATSKTMGQAWRVAEFNPWLFTSPQALYTGFFSALRNSLPEEQQWSSAREDFIKVGRKFAPVAALAGLVGIDGQAAAEKVLDAMADDVVESRDKIAAELDKLGQPILVIVDDLDRLTAKELLHVFKLVRLVGRLPNVYYLLSYDEHTLIDLLSHTDLVTAGDERRALDYLEKIVQVRVDMPLLRPFEVDRIVERAVTHLSARHRIPLTEQELSAIIRRFDEVLSKRLRTPRALKRVFGQVDAFLGSVGAEVDFNDYLVVTWLRTIEPGVYLLIQQRRAELLRTSNYSLRSVHAPKHDGPALRRQWLQALQDSHVDEAHLEDVLWLLGTLFDVIAHVYRFEAPGDFSATQPSAGKIQHPDYFDRYFAFGVPSDDLPDAVAETALSNITAGLENTEAVNRVLETFVTQPDLVLRKISSAVDAAQRLSVNVATWLADRWIKTNKRHTKDRIENLAVTALTRLSADDVEKFAGAMLSSDRGLHFIAALEYLLGVDSYGPEELLKSREEAARVLEPLLSHRFIERYGELLSEYRSPLELPAAANDAVWYWRYRDPVTLKSFLARSIAHGWSALDTMAWMVPASTSDGETFFVGPRTDVGHFRELFDLDAIAATLESDLSGAALLGSLPNMSAEPEARRKVALAGLKGLKLADQQRTSDATPDLT</sequence>
<gene>
    <name evidence="2" type="ORF">A9Z40_01940</name>
</gene>
<dbReference type="RefSeq" id="WP_064955897.1">
    <property type="nucleotide sequence ID" value="NZ_LZEM01000016.1"/>
</dbReference>
<organism evidence="2 3">
    <name type="scientific">Microbacterium arborescens</name>
    <dbReference type="NCBI Taxonomy" id="33883"/>
    <lineage>
        <taxon>Bacteria</taxon>
        <taxon>Bacillati</taxon>
        <taxon>Actinomycetota</taxon>
        <taxon>Actinomycetes</taxon>
        <taxon>Micrococcales</taxon>
        <taxon>Microbacteriaceae</taxon>
        <taxon>Microbacterium</taxon>
    </lineage>
</organism>
<feature type="domain" description="KAP NTPase" evidence="1">
    <location>
        <begin position="27"/>
        <end position="314"/>
    </location>
</feature>
<evidence type="ECO:0000313" key="3">
    <source>
        <dbReference type="Proteomes" id="UP000093918"/>
    </source>
</evidence>
<accession>A0ABX2WJ30</accession>
<evidence type="ECO:0000259" key="1">
    <source>
        <dbReference type="Pfam" id="PF07693"/>
    </source>
</evidence>
<keyword evidence="3" id="KW-1185">Reference proteome</keyword>
<protein>
    <recommendedName>
        <fullName evidence="1">KAP NTPase domain-containing protein</fullName>
    </recommendedName>
</protein>
<dbReference type="Proteomes" id="UP000093918">
    <property type="component" value="Unassembled WGS sequence"/>
</dbReference>
<evidence type="ECO:0000313" key="2">
    <source>
        <dbReference type="EMBL" id="OAZ41461.1"/>
    </source>
</evidence>
<reference evidence="3" key="1">
    <citation type="submission" date="2016-06" db="EMBL/GenBank/DDBJ databases">
        <title>Genome sequencing of cellulolytic organisms.</title>
        <authorList>
            <person name="Bohra V."/>
            <person name="Dafale N.A."/>
            <person name="Purohit H.J."/>
        </authorList>
    </citation>
    <scope>NUCLEOTIDE SEQUENCE [LARGE SCALE GENOMIC DNA]</scope>
    <source>
        <strain evidence="3">ND21</strain>
    </source>
</reference>
<dbReference type="Pfam" id="PF07693">
    <property type="entry name" value="KAP_NTPase"/>
    <property type="match status" value="1"/>
</dbReference>
<proteinExistence type="predicted"/>